<name>A0A2V3IYG0_9FLOR</name>
<evidence type="ECO:0000313" key="2">
    <source>
        <dbReference type="Proteomes" id="UP000247409"/>
    </source>
</evidence>
<comment type="caution">
    <text evidence="1">The sequence shown here is derived from an EMBL/GenBank/DDBJ whole genome shotgun (WGS) entry which is preliminary data.</text>
</comment>
<dbReference type="Proteomes" id="UP000247409">
    <property type="component" value="Unassembled WGS sequence"/>
</dbReference>
<protein>
    <submittedName>
        <fullName evidence="1">Uncharacterized protein</fullName>
    </submittedName>
</protein>
<dbReference type="EMBL" id="NBIV01000043">
    <property type="protein sequence ID" value="PXF46170.1"/>
    <property type="molecule type" value="Genomic_DNA"/>
</dbReference>
<reference evidence="1 2" key="1">
    <citation type="journal article" date="2018" name="Mol. Biol. Evol.">
        <title>Analysis of the draft genome of the red seaweed Gracilariopsis chorda provides insights into genome size evolution in Rhodophyta.</title>
        <authorList>
            <person name="Lee J."/>
            <person name="Yang E.C."/>
            <person name="Graf L."/>
            <person name="Yang J.H."/>
            <person name="Qiu H."/>
            <person name="Zel Zion U."/>
            <person name="Chan C.X."/>
            <person name="Stephens T.G."/>
            <person name="Weber A.P.M."/>
            <person name="Boo G.H."/>
            <person name="Boo S.M."/>
            <person name="Kim K.M."/>
            <person name="Shin Y."/>
            <person name="Jung M."/>
            <person name="Lee S.J."/>
            <person name="Yim H.S."/>
            <person name="Lee J.H."/>
            <person name="Bhattacharya D."/>
            <person name="Yoon H.S."/>
        </authorList>
    </citation>
    <scope>NUCLEOTIDE SEQUENCE [LARGE SCALE GENOMIC DNA]</scope>
    <source>
        <strain evidence="1 2">SKKU-2015</strain>
        <tissue evidence="1">Whole body</tissue>
    </source>
</reference>
<gene>
    <name evidence="1" type="ORF">BWQ96_04047</name>
</gene>
<accession>A0A2V3IYG0</accession>
<evidence type="ECO:0000313" key="1">
    <source>
        <dbReference type="EMBL" id="PXF46170.1"/>
    </source>
</evidence>
<keyword evidence="2" id="KW-1185">Reference proteome</keyword>
<dbReference type="AlphaFoldDB" id="A0A2V3IYG0"/>
<sequence length="79" mass="9019">MESGPSLEDELLARSTIMSTNKREVDEYGIHKFFTEHIGDHLQAQDFLYTNIFRIQSDGTNGACSFRNPCDSHVMKSYS</sequence>
<proteinExistence type="predicted"/>
<organism evidence="1 2">
    <name type="scientific">Gracilariopsis chorda</name>
    <dbReference type="NCBI Taxonomy" id="448386"/>
    <lineage>
        <taxon>Eukaryota</taxon>
        <taxon>Rhodophyta</taxon>
        <taxon>Florideophyceae</taxon>
        <taxon>Rhodymeniophycidae</taxon>
        <taxon>Gracilariales</taxon>
        <taxon>Gracilariaceae</taxon>
        <taxon>Gracilariopsis</taxon>
    </lineage>
</organism>